<dbReference type="InterPro" id="IPR029069">
    <property type="entry name" value="HotDog_dom_sf"/>
</dbReference>
<dbReference type="HOGENOM" id="CLU_089876_13_2_11"/>
<dbReference type="Pfam" id="PF03061">
    <property type="entry name" value="4HBT"/>
    <property type="match status" value="1"/>
</dbReference>
<dbReference type="PANTHER" id="PTHR43240:SF5">
    <property type="entry name" value="1,4-DIHYDROXY-2-NAPHTHOYL-COA THIOESTERASE 1"/>
    <property type="match status" value="1"/>
</dbReference>
<dbReference type="CDD" id="cd03443">
    <property type="entry name" value="PaaI_thioesterase"/>
    <property type="match status" value="1"/>
</dbReference>
<dbReference type="Proteomes" id="UP000001919">
    <property type="component" value="Chromosome"/>
</dbReference>
<dbReference type="InterPro" id="IPR006683">
    <property type="entry name" value="Thioestr_dom"/>
</dbReference>
<keyword evidence="2" id="KW-0378">Hydrolase</keyword>
<dbReference type="STRING" id="446465.Bfae_14970"/>
<sequence length="178" mass="18049">MTDSSPSAARPTDPAAPAPTDAAAPAAQAGPVPISPAPPVSEELRDHFAPLLRGTLMERCGIELLTLDAGGGTASMPVAGNTQPAGLLHGGATIALAETIASFAAQLRARDVHGEGAQAVGTSVSALHHRSARRGTVVATCTARHLGRQVASYLVDVHDEDGTLMSTVTVSTQLLPPR</sequence>
<dbReference type="EMBL" id="CP001643">
    <property type="protein sequence ID" value="ACU85327.1"/>
    <property type="molecule type" value="Genomic_DNA"/>
</dbReference>
<keyword evidence="6" id="KW-1185">Reference proteome</keyword>
<dbReference type="Gene3D" id="3.10.129.10">
    <property type="entry name" value="Hotdog Thioesterase"/>
    <property type="match status" value="1"/>
</dbReference>
<evidence type="ECO:0000313" key="6">
    <source>
        <dbReference type="Proteomes" id="UP000001919"/>
    </source>
</evidence>
<feature type="region of interest" description="Disordered" evidence="3">
    <location>
        <begin position="1"/>
        <end position="41"/>
    </location>
</feature>
<dbReference type="AlphaFoldDB" id="C7MCM0"/>
<dbReference type="InterPro" id="IPR003736">
    <property type="entry name" value="PAAI_dom"/>
</dbReference>
<accession>C7MCM0</accession>
<feature type="compositionally biased region" description="Low complexity" evidence="3">
    <location>
        <begin position="1"/>
        <end position="27"/>
    </location>
</feature>
<evidence type="ECO:0000313" key="5">
    <source>
        <dbReference type="EMBL" id="ACU85327.1"/>
    </source>
</evidence>
<dbReference type="SUPFAM" id="SSF54637">
    <property type="entry name" value="Thioesterase/thiol ester dehydrase-isomerase"/>
    <property type="match status" value="1"/>
</dbReference>
<dbReference type="PANTHER" id="PTHR43240">
    <property type="entry name" value="1,4-DIHYDROXY-2-NAPHTHOYL-COA THIOESTERASE 1"/>
    <property type="match status" value="1"/>
</dbReference>
<dbReference type="GO" id="GO:0005829">
    <property type="term" value="C:cytosol"/>
    <property type="evidence" value="ECO:0007669"/>
    <property type="project" value="TreeGrafter"/>
</dbReference>
<gene>
    <name evidence="5" type="ordered locus">Bfae_14970</name>
</gene>
<dbReference type="GO" id="GO:0061522">
    <property type="term" value="F:1,4-dihydroxy-2-naphthoyl-CoA thioesterase activity"/>
    <property type="evidence" value="ECO:0007669"/>
    <property type="project" value="TreeGrafter"/>
</dbReference>
<evidence type="ECO:0000256" key="2">
    <source>
        <dbReference type="ARBA" id="ARBA00022801"/>
    </source>
</evidence>
<dbReference type="OrthoDB" id="9798208at2"/>
<evidence type="ECO:0000256" key="1">
    <source>
        <dbReference type="ARBA" id="ARBA00008324"/>
    </source>
</evidence>
<name>C7MCM0_BRAFD</name>
<evidence type="ECO:0000256" key="3">
    <source>
        <dbReference type="SAM" id="MobiDB-lite"/>
    </source>
</evidence>
<dbReference type="KEGG" id="bfa:Bfae_14970"/>
<evidence type="ECO:0000259" key="4">
    <source>
        <dbReference type="Pfam" id="PF03061"/>
    </source>
</evidence>
<protein>
    <submittedName>
        <fullName evidence="5">Uncharacterized conserved protein</fullName>
    </submittedName>
</protein>
<dbReference type="eggNOG" id="COG2050">
    <property type="taxonomic scope" value="Bacteria"/>
</dbReference>
<dbReference type="NCBIfam" id="TIGR00369">
    <property type="entry name" value="unchar_dom_1"/>
    <property type="match status" value="1"/>
</dbReference>
<comment type="similarity">
    <text evidence="1">Belongs to the thioesterase PaaI family.</text>
</comment>
<organism evidence="5 6">
    <name type="scientific">Brachybacterium faecium (strain ATCC 43885 / DSM 4810 / JCM 11609 / LMG 19847 / NBRC 14762 / NCIMB 9860 / 6-10)</name>
    <dbReference type="NCBI Taxonomy" id="446465"/>
    <lineage>
        <taxon>Bacteria</taxon>
        <taxon>Bacillati</taxon>
        <taxon>Actinomycetota</taxon>
        <taxon>Actinomycetes</taxon>
        <taxon>Micrococcales</taxon>
        <taxon>Dermabacteraceae</taxon>
        <taxon>Brachybacterium</taxon>
    </lineage>
</organism>
<feature type="domain" description="Thioesterase" evidence="4">
    <location>
        <begin position="86"/>
        <end position="165"/>
    </location>
</feature>
<dbReference type="PATRIC" id="fig|446465.5.peg.1491"/>
<reference evidence="5 6" key="1">
    <citation type="journal article" date="2009" name="Stand. Genomic Sci.">
        <title>Complete genome sequence of Brachybacterium faecium type strain (Schefferle 6-10).</title>
        <authorList>
            <person name="Lapidus A."/>
            <person name="Pukall R."/>
            <person name="Labuttii K."/>
            <person name="Copeland A."/>
            <person name="Del Rio T.G."/>
            <person name="Nolan M."/>
            <person name="Chen F."/>
            <person name="Lucas S."/>
            <person name="Tice H."/>
            <person name="Cheng J.F."/>
            <person name="Bruce D."/>
            <person name="Goodwin L."/>
            <person name="Pitluck S."/>
            <person name="Rohde M."/>
            <person name="Goker M."/>
            <person name="Pati A."/>
            <person name="Ivanova N."/>
            <person name="Mavrommatis K."/>
            <person name="Chen A."/>
            <person name="Palaniappan K."/>
            <person name="D'haeseleer P."/>
            <person name="Chain P."/>
            <person name="Bristow J."/>
            <person name="Eisen J.A."/>
            <person name="Markowitz V."/>
            <person name="Hugenholtz P."/>
            <person name="Kyrpides N.C."/>
            <person name="Klenk H.P."/>
        </authorList>
    </citation>
    <scope>NUCLEOTIDE SEQUENCE [LARGE SCALE GENOMIC DNA]</scope>
    <source>
        <strain evidence="6">ATCC 43885 / DSM 4810 / JCM 11609 / LMG 19847 / NBRC 14762 / NCIMB 9860 / 6-10</strain>
    </source>
</reference>
<proteinExistence type="inferred from homology"/>